<dbReference type="InterPro" id="IPR054105">
    <property type="entry name" value="WHD_NrtR"/>
</dbReference>
<dbReference type="Gene3D" id="1.10.10.10">
    <property type="entry name" value="Winged helix-like DNA-binding domain superfamily/Winged helix DNA-binding domain"/>
    <property type="match status" value="1"/>
</dbReference>
<dbReference type="STRING" id="1802538.A2382_01315"/>
<dbReference type="SUPFAM" id="SSF55811">
    <property type="entry name" value="Nudix"/>
    <property type="match status" value="1"/>
</dbReference>
<dbReference type="EMBL" id="MGHY01000021">
    <property type="protein sequence ID" value="OGM79037.1"/>
    <property type="molecule type" value="Genomic_DNA"/>
</dbReference>
<proteinExistence type="predicted"/>
<evidence type="ECO:0000313" key="2">
    <source>
        <dbReference type="EMBL" id="OGM79037.1"/>
    </source>
</evidence>
<dbReference type="InterPro" id="IPR015797">
    <property type="entry name" value="NUDIX_hydrolase-like_dom_sf"/>
</dbReference>
<gene>
    <name evidence="2" type="ORF">A2382_01315</name>
</gene>
<dbReference type="InterPro" id="IPR036388">
    <property type="entry name" value="WH-like_DNA-bd_sf"/>
</dbReference>
<reference evidence="2 3" key="1">
    <citation type="journal article" date="2016" name="Nat. Commun.">
        <title>Thousands of microbial genomes shed light on interconnected biogeochemical processes in an aquifer system.</title>
        <authorList>
            <person name="Anantharaman K."/>
            <person name="Brown C.T."/>
            <person name="Hug L.A."/>
            <person name="Sharon I."/>
            <person name="Castelle C.J."/>
            <person name="Probst A.J."/>
            <person name="Thomas B.C."/>
            <person name="Singh A."/>
            <person name="Wilkins M.J."/>
            <person name="Karaoz U."/>
            <person name="Brodie E.L."/>
            <person name="Williams K.H."/>
            <person name="Hubbard S.S."/>
            <person name="Banfield J.F."/>
        </authorList>
    </citation>
    <scope>NUCLEOTIDE SEQUENCE [LARGE SCALE GENOMIC DNA]</scope>
</reference>
<dbReference type="PANTHER" id="PTHR43736:SF4">
    <property type="entry name" value="SLR1690 PROTEIN"/>
    <property type="match status" value="1"/>
</dbReference>
<dbReference type="PROSITE" id="PS51462">
    <property type="entry name" value="NUDIX"/>
    <property type="match status" value="1"/>
</dbReference>
<feature type="domain" description="Nudix hydrolase" evidence="1">
    <location>
        <begin position="17"/>
        <end position="151"/>
    </location>
</feature>
<dbReference type="Pfam" id="PF21906">
    <property type="entry name" value="WHD_NrtR"/>
    <property type="match status" value="1"/>
</dbReference>
<dbReference type="CDD" id="cd18873">
    <property type="entry name" value="NUDIX_NadM_like"/>
    <property type="match status" value="1"/>
</dbReference>
<dbReference type="PANTHER" id="PTHR43736">
    <property type="entry name" value="ADP-RIBOSE PYROPHOSPHATASE"/>
    <property type="match status" value="1"/>
</dbReference>
<name>A0A1F8CRT4_9BACT</name>
<dbReference type="InterPro" id="IPR036390">
    <property type="entry name" value="WH_DNA-bd_sf"/>
</dbReference>
<dbReference type="Gene3D" id="3.90.79.10">
    <property type="entry name" value="Nucleoside Triphosphate Pyrophosphohydrolase"/>
    <property type="match status" value="1"/>
</dbReference>
<dbReference type="Pfam" id="PF00293">
    <property type="entry name" value="NUDIX"/>
    <property type="match status" value="1"/>
</dbReference>
<dbReference type="InterPro" id="IPR000086">
    <property type="entry name" value="NUDIX_hydrolase_dom"/>
</dbReference>
<accession>A0A1F8CRT4</accession>
<comment type="caution">
    <text evidence="2">The sequence shown here is derived from an EMBL/GenBank/DDBJ whole genome shotgun (WGS) entry which is preliminary data.</text>
</comment>
<organism evidence="2 3">
    <name type="scientific">Candidatus Woesebacteria bacterium RIFOXYB1_FULL_38_16</name>
    <dbReference type="NCBI Taxonomy" id="1802538"/>
    <lineage>
        <taxon>Bacteria</taxon>
        <taxon>Candidatus Woeseibacteriota</taxon>
    </lineage>
</organism>
<evidence type="ECO:0000259" key="1">
    <source>
        <dbReference type="PROSITE" id="PS51462"/>
    </source>
</evidence>
<dbReference type="AlphaFoldDB" id="A0A1F8CRT4"/>
<dbReference type="Proteomes" id="UP000178999">
    <property type="component" value="Unassembled WGS sequence"/>
</dbReference>
<sequence>MDTYKHMANYPKKTFDHAVVAVDTVLFSIVKGKLSVFLLQIKDDVFADKWTLPGGLVTMGESLEEAVERHLSGKAGVERVYFEQLYTFGKPDRDPGGWVVSVSYMALTPIVIKDTKILLERYKSSMWCDVETLPEMAYDHREIVHTGVERLRAKVGYTNIIYSLIKPEFTLSELQKVYEIVLGKRLDKRNFRKKIFSLELVKSLGKTRKGEPNRPAELYEFTSTTPVIVEVL</sequence>
<evidence type="ECO:0000313" key="3">
    <source>
        <dbReference type="Proteomes" id="UP000178999"/>
    </source>
</evidence>
<protein>
    <recommendedName>
        <fullName evidence="1">Nudix hydrolase domain-containing protein</fullName>
    </recommendedName>
</protein>
<dbReference type="SUPFAM" id="SSF46785">
    <property type="entry name" value="Winged helix' DNA-binding domain"/>
    <property type="match status" value="1"/>
</dbReference>